<accession>A0ACC1TC91</accession>
<evidence type="ECO:0000313" key="1">
    <source>
        <dbReference type="EMBL" id="KAJ3558146.1"/>
    </source>
</evidence>
<proteinExistence type="predicted"/>
<reference evidence="1" key="1">
    <citation type="submission" date="2022-07" db="EMBL/GenBank/DDBJ databases">
        <title>Genome Sequence of Phlebia brevispora.</title>
        <authorList>
            <person name="Buettner E."/>
        </authorList>
    </citation>
    <scope>NUCLEOTIDE SEQUENCE</scope>
    <source>
        <strain evidence="1">MPL23</strain>
    </source>
</reference>
<dbReference type="EMBL" id="JANHOG010000107">
    <property type="protein sequence ID" value="KAJ3558146.1"/>
    <property type="molecule type" value="Genomic_DNA"/>
</dbReference>
<comment type="caution">
    <text evidence="1">The sequence shown here is derived from an EMBL/GenBank/DDBJ whole genome shotgun (WGS) entry which is preliminary data.</text>
</comment>
<evidence type="ECO:0000313" key="2">
    <source>
        <dbReference type="Proteomes" id="UP001148662"/>
    </source>
</evidence>
<keyword evidence="2" id="KW-1185">Reference proteome</keyword>
<dbReference type="Proteomes" id="UP001148662">
    <property type="component" value="Unassembled WGS sequence"/>
</dbReference>
<gene>
    <name evidence="1" type="ORF">NM688_g1087</name>
</gene>
<name>A0ACC1TC91_9APHY</name>
<organism evidence="1 2">
    <name type="scientific">Phlebia brevispora</name>
    <dbReference type="NCBI Taxonomy" id="194682"/>
    <lineage>
        <taxon>Eukaryota</taxon>
        <taxon>Fungi</taxon>
        <taxon>Dikarya</taxon>
        <taxon>Basidiomycota</taxon>
        <taxon>Agaricomycotina</taxon>
        <taxon>Agaricomycetes</taxon>
        <taxon>Polyporales</taxon>
        <taxon>Meruliaceae</taxon>
        <taxon>Phlebia</taxon>
    </lineage>
</organism>
<protein>
    <submittedName>
        <fullName evidence="1">Uncharacterized protein</fullName>
    </submittedName>
</protein>
<sequence length="941" mass="104657">MAFTTHPSLTTVSSPHAPAAVGPYSQAIKVGDLLFCSGALGLNPAVGKLVEGGVEAQAEQALKNLQSVLEAGGSEVGKVVKTTVFLANMDDFVAVNAIYSRFFGEHKPARSAVQVARLPLGALFEIEAIARHRHAHSRPVTRPTSFRHDSDEILDASGRVEQFSAVASRMHDFTMSGRPMFTWETPAVRQYLDAVAAKILRAKPADFKALTAILADMVQSHDLNGSQFYDICNIFKQDTSLLLQIQTILPPNFTIHLAEDYASTGLVSLRKARETIWCAAFGLLYAGPNQPPTSADDKIMSFLASIMVNEERAIAAMNLKNGDVKRTLDILYDLVNNTNAWRKFSTLMRSAYRREADQMQWRRLRELLYALAKNSLFMPLPLRLEVPAHRIPPVNAPQYGHGIFHTRKGAWNGRRVFIKAFSEYPDTRTNTEAQIAARIGPAVGIWGYKTLAKEAVLACQLNHPNIVKVFGLSTTNEVYPPYPCTHLQSTIVMEYMARGTIVNYLSSLGRKPSGRVELWILQLADAMAYLHAQGIAHQDIKGENVLIDDTLSVKLADFGCAVYQPTGLNLGQRVFSWGGTPGYIAPEWYTSEAMDLEMLMAHLKAGPGASPYRPSQYAHYVERFLYRDPWPAPKCDVFAFAITCVELYERGRPEYPGIPDLRWDDIKIVFQRLCEERVRPPRPNGCDPISDGYHTFRRNMFLTRSEYDRGVNTFSPEGRLFQVEYAIEAIKLGSTAIGICTKEGVVLAVEKRVQSPLIEASSVEKIMEIDRHLGCAMSGLIADARTMVDHARVTSQNHAFTYDEKIKVESVTQAVCDLALRFGESVHDEEALMSRPFGVALLIAGVDEKGPQLFHTDPSGTFVRYDAKAVGSGSEAAQSELQDKWHSQITLKEAHILTLRVLKQVMEEKLDQHNVQLAQVTPEAGFEILDEVRLKALIDDM</sequence>